<feature type="domain" description="CN hydrolase" evidence="1">
    <location>
        <begin position="6"/>
        <end position="247"/>
    </location>
</feature>
<protein>
    <recommendedName>
        <fullName evidence="1">CN hydrolase domain-containing protein</fullName>
    </recommendedName>
</protein>
<dbReference type="PANTHER" id="PTHR23088">
    <property type="entry name" value="NITRILASE-RELATED"/>
    <property type="match status" value="1"/>
</dbReference>
<sequence length="270" mass="30498">MGDQTLRIACTQVVSERSKEENLLKIERFAKKAKSYGARMVVFPEVFMCYFTPDEPLEERAKQAEGLSGHFVKSVSRISKEQGVSITVGMHETVEASLKTYNTTITTDENGEIINVYRKTHLYDAFNYKESAFNQPSNNPFKVFDFDGFKVGVMVCYEVRFPEIARTLALKGAEVILIPSAWVKGYNKEDHWLTLVKARAVENTTYIATSNQIGNIYTGITSFVDPLGIVLHRMNEAEGVILGEVSRERLTEARMTLPVLSQRNSALYEL</sequence>
<evidence type="ECO:0000259" key="1">
    <source>
        <dbReference type="PROSITE" id="PS50263"/>
    </source>
</evidence>
<dbReference type="PROSITE" id="PS50263">
    <property type="entry name" value="CN_HYDROLASE"/>
    <property type="match status" value="1"/>
</dbReference>
<dbReference type="Pfam" id="PF00795">
    <property type="entry name" value="CN_hydrolase"/>
    <property type="match status" value="1"/>
</dbReference>
<dbReference type="AlphaFoldDB" id="A0A2R6AA19"/>
<organism evidence="2 3">
    <name type="scientific">Candidatus Marsarchaeota G2 archaeon OSP_D</name>
    <dbReference type="NCBI Taxonomy" id="1978157"/>
    <lineage>
        <taxon>Archaea</taxon>
        <taxon>Candidatus Marsarchaeota</taxon>
        <taxon>Candidatus Marsarchaeota group 2</taxon>
    </lineage>
</organism>
<dbReference type="InterPro" id="IPR003010">
    <property type="entry name" value="C-N_Hydrolase"/>
</dbReference>
<evidence type="ECO:0000313" key="2">
    <source>
        <dbReference type="EMBL" id="PSN83281.1"/>
    </source>
</evidence>
<evidence type="ECO:0000313" key="3">
    <source>
        <dbReference type="Proteomes" id="UP000240322"/>
    </source>
</evidence>
<name>A0A2R6AA19_9ARCH</name>
<dbReference type="EMBL" id="NEXE01000317">
    <property type="protein sequence ID" value="PSN83281.1"/>
    <property type="molecule type" value="Genomic_DNA"/>
</dbReference>
<comment type="caution">
    <text evidence="2">The sequence shown here is derived from an EMBL/GenBank/DDBJ whole genome shotgun (WGS) entry which is preliminary data.</text>
</comment>
<gene>
    <name evidence="2" type="ORF">B9Q03_13550</name>
</gene>
<dbReference type="Gene3D" id="3.60.110.10">
    <property type="entry name" value="Carbon-nitrogen hydrolase"/>
    <property type="match status" value="1"/>
</dbReference>
<dbReference type="SUPFAM" id="SSF56317">
    <property type="entry name" value="Carbon-nitrogen hydrolase"/>
    <property type="match status" value="1"/>
</dbReference>
<reference evidence="2 3" key="1">
    <citation type="submission" date="2017-04" db="EMBL/GenBank/DDBJ databases">
        <title>Novel microbial lineages endemic to geothermal iron-oxide mats fill important gaps in the evolutionary history of Archaea.</title>
        <authorList>
            <person name="Jay Z.J."/>
            <person name="Beam J.P."/>
            <person name="Dlakic M."/>
            <person name="Rusch D.B."/>
            <person name="Kozubal M.A."/>
            <person name="Inskeep W.P."/>
        </authorList>
    </citation>
    <scope>NUCLEOTIDE SEQUENCE [LARGE SCALE GENOMIC DNA]</scope>
    <source>
        <strain evidence="2">OSP_D</strain>
    </source>
</reference>
<dbReference type="PANTHER" id="PTHR23088:SF27">
    <property type="entry name" value="DEAMINATED GLUTATHIONE AMIDASE"/>
    <property type="match status" value="1"/>
</dbReference>
<dbReference type="Proteomes" id="UP000240322">
    <property type="component" value="Unassembled WGS sequence"/>
</dbReference>
<accession>A0A2R6AA19</accession>
<dbReference type="CDD" id="cd07581">
    <property type="entry name" value="nitrilase_3"/>
    <property type="match status" value="1"/>
</dbReference>
<proteinExistence type="predicted"/>
<dbReference type="InterPro" id="IPR036526">
    <property type="entry name" value="C-N_Hydrolase_sf"/>
</dbReference>